<proteinExistence type="predicted"/>
<accession>A0A1E3P3L7</accession>
<dbReference type="EMBL" id="KV454210">
    <property type="protein sequence ID" value="ODQ59850.1"/>
    <property type="molecule type" value="Genomic_DNA"/>
</dbReference>
<protein>
    <recommendedName>
        <fullName evidence="3">Cleavage/polyadenylation specificity factor A subunit N-terminal domain-containing protein</fullName>
    </recommendedName>
</protein>
<keyword evidence="2" id="KW-1185">Reference proteome</keyword>
<gene>
    <name evidence="1" type="ORF">WICANDRAFT_62435</name>
</gene>
<dbReference type="AlphaFoldDB" id="A0A1E3P3L7"/>
<name>A0A1E3P3L7_WICAA</name>
<evidence type="ECO:0000313" key="2">
    <source>
        <dbReference type="Proteomes" id="UP000094112"/>
    </source>
</evidence>
<evidence type="ECO:0000313" key="1">
    <source>
        <dbReference type="EMBL" id="ODQ59850.1"/>
    </source>
</evidence>
<dbReference type="OrthoDB" id="3982717at2759"/>
<dbReference type="InterPro" id="IPR036322">
    <property type="entry name" value="WD40_repeat_dom_sf"/>
</dbReference>
<sequence>MSLFKGNDTNFVRSLKAKLVGDDEYLVVARTHQIEISLINKDGSLKHERTIKFEERILDIEHFRVDTSNEGHWLIIAYDNNPTSLRFLAFRTIQDSFIPEDFPLRFRGKEYNIVQNSLREDGFLYFTVWTEERDLLLFRQAGKGFECENFAKAMDPKNTSKLKFFRKPEIIPSNFFIHDNNSEILTWDIIGTEEGDFAYALIRSDKSGKNYSFTNPLWKVKMYESYLRSGWDGKLPGPVQPITLNLDFTGTILFCKSGFYFRHSPYGFEIETKEDAKVQENSTITVQQNGVEGCLAYMNTPTKVWNVAAAAQIGYGNNFIIIEENGDIYSMTFKTLSTGAFDIGISEWTYKKLDGSLPGIIQLIKLKDNVFYATSDSIESYVFTVVNNEKIHIIQEVRSKMCSWKGKPFSSILPKRKMYKHESEIWVVSSRDIWTYDIGAIKLNMNAQMRSIPNLVMDILDVKIINGETLVLTKNSLMKGKKIIKSFSISHGIILENGELVVVSGTNLSVRDFAMELKCEPSILQASETTGGELHILMGNWDGSVEIFSGKEQHTLRLSSPITAAAIVNLGNAVCYLVGSDNGEVKIFNQNLKKEEQVIMGRGTVDFSNVYGNKVIAFNQVNLVEFAFDDNGEIARKSYLEIPRDQAYPPLVQYDDHGNLLVAISNESKRPLDLIDYQEVSKYTIP</sequence>
<evidence type="ECO:0008006" key="3">
    <source>
        <dbReference type="Google" id="ProtNLM"/>
    </source>
</evidence>
<dbReference type="Proteomes" id="UP000094112">
    <property type="component" value="Unassembled WGS sequence"/>
</dbReference>
<organism evidence="1 2">
    <name type="scientific">Wickerhamomyces anomalus (strain ATCC 58044 / CBS 1984 / NCYC 433 / NRRL Y-366-8)</name>
    <name type="common">Yeast</name>
    <name type="synonym">Hansenula anomala</name>
    <dbReference type="NCBI Taxonomy" id="683960"/>
    <lineage>
        <taxon>Eukaryota</taxon>
        <taxon>Fungi</taxon>
        <taxon>Dikarya</taxon>
        <taxon>Ascomycota</taxon>
        <taxon>Saccharomycotina</taxon>
        <taxon>Saccharomycetes</taxon>
        <taxon>Phaffomycetales</taxon>
        <taxon>Wickerhamomycetaceae</taxon>
        <taxon>Wickerhamomyces</taxon>
    </lineage>
</organism>
<dbReference type="GeneID" id="30200609"/>
<dbReference type="RefSeq" id="XP_019039057.1">
    <property type="nucleotide sequence ID" value="XM_019183363.1"/>
</dbReference>
<dbReference type="SUPFAM" id="SSF50978">
    <property type="entry name" value="WD40 repeat-like"/>
    <property type="match status" value="1"/>
</dbReference>
<reference evidence="1 2" key="1">
    <citation type="journal article" date="2016" name="Proc. Natl. Acad. Sci. U.S.A.">
        <title>Comparative genomics of biotechnologically important yeasts.</title>
        <authorList>
            <person name="Riley R."/>
            <person name="Haridas S."/>
            <person name="Wolfe K.H."/>
            <person name="Lopes M.R."/>
            <person name="Hittinger C.T."/>
            <person name="Goeker M."/>
            <person name="Salamov A.A."/>
            <person name="Wisecaver J.H."/>
            <person name="Long T.M."/>
            <person name="Calvey C.H."/>
            <person name="Aerts A.L."/>
            <person name="Barry K.W."/>
            <person name="Choi C."/>
            <person name="Clum A."/>
            <person name="Coughlan A.Y."/>
            <person name="Deshpande S."/>
            <person name="Douglass A.P."/>
            <person name="Hanson S.J."/>
            <person name="Klenk H.-P."/>
            <person name="LaButti K.M."/>
            <person name="Lapidus A."/>
            <person name="Lindquist E.A."/>
            <person name="Lipzen A.M."/>
            <person name="Meier-Kolthoff J.P."/>
            <person name="Ohm R.A."/>
            <person name="Otillar R.P."/>
            <person name="Pangilinan J.L."/>
            <person name="Peng Y."/>
            <person name="Rokas A."/>
            <person name="Rosa C.A."/>
            <person name="Scheuner C."/>
            <person name="Sibirny A.A."/>
            <person name="Slot J.C."/>
            <person name="Stielow J.B."/>
            <person name="Sun H."/>
            <person name="Kurtzman C.P."/>
            <person name="Blackwell M."/>
            <person name="Grigoriev I.V."/>
            <person name="Jeffries T.W."/>
        </authorList>
    </citation>
    <scope>NUCLEOTIDE SEQUENCE [LARGE SCALE GENOMIC DNA]</scope>
    <source>
        <strain evidence="2">ATCC 58044 / CBS 1984 / NCYC 433 / NRRL Y-366-8</strain>
    </source>
</reference>